<evidence type="ECO:0000256" key="6">
    <source>
        <dbReference type="ARBA" id="ARBA00023004"/>
    </source>
</evidence>
<reference evidence="11" key="2">
    <citation type="submission" date="2015-01" db="EMBL/GenBank/DDBJ databases">
        <title>Evolutionary Origins and Diversification of the Mycorrhizal Mutualists.</title>
        <authorList>
            <consortium name="DOE Joint Genome Institute"/>
            <consortium name="Mycorrhizal Genomics Consortium"/>
            <person name="Kohler A."/>
            <person name="Kuo A."/>
            <person name="Nagy L.G."/>
            <person name="Floudas D."/>
            <person name="Copeland A."/>
            <person name="Barry K.W."/>
            <person name="Cichocki N."/>
            <person name="Veneault-Fourrey C."/>
            <person name="LaButti K."/>
            <person name="Lindquist E.A."/>
            <person name="Lipzen A."/>
            <person name="Lundell T."/>
            <person name="Morin E."/>
            <person name="Murat C."/>
            <person name="Riley R."/>
            <person name="Ohm R."/>
            <person name="Sun H."/>
            <person name="Tunlid A."/>
            <person name="Henrissat B."/>
            <person name="Grigoriev I.V."/>
            <person name="Hibbett D.S."/>
            <person name="Martin F."/>
        </authorList>
    </citation>
    <scope>NUCLEOTIDE SEQUENCE [LARGE SCALE GENOMIC DNA]</scope>
    <source>
        <strain evidence="11">h7</strain>
    </source>
</reference>
<feature type="chain" id="PRO_5002162740" description="Heme haloperoxidase family profile domain-containing protein" evidence="8">
    <location>
        <begin position="21"/>
        <end position="376"/>
    </location>
</feature>
<dbReference type="AlphaFoldDB" id="A0A0C3CHS7"/>
<dbReference type="PANTHER" id="PTHR33577">
    <property type="entry name" value="STERIGMATOCYSTIN BIOSYNTHESIS PEROXIDASE STCC-RELATED"/>
    <property type="match status" value="1"/>
</dbReference>
<proteinExistence type="inferred from homology"/>
<evidence type="ECO:0000256" key="3">
    <source>
        <dbReference type="ARBA" id="ARBA00022617"/>
    </source>
</evidence>
<evidence type="ECO:0000256" key="5">
    <source>
        <dbReference type="ARBA" id="ARBA00023002"/>
    </source>
</evidence>
<evidence type="ECO:0000256" key="7">
    <source>
        <dbReference type="ARBA" id="ARBA00025795"/>
    </source>
</evidence>
<dbReference type="EMBL" id="KN831775">
    <property type="protein sequence ID" value="KIM43689.1"/>
    <property type="molecule type" value="Genomic_DNA"/>
</dbReference>
<keyword evidence="6" id="KW-0408">Iron</keyword>
<dbReference type="Gene3D" id="1.10.489.10">
    <property type="entry name" value="Chloroperoxidase-like"/>
    <property type="match status" value="1"/>
</dbReference>
<dbReference type="SUPFAM" id="SSF47571">
    <property type="entry name" value="Cloroperoxidase"/>
    <property type="match status" value="1"/>
</dbReference>
<evidence type="ECO:0000259" key="9">
    <source>
        <dbReference type="PROSITE" id="PS51405"/>
    </source>
</evidence>
<dbReference type="InterPro" id="IPR036851">
    <property type="entry name" value="Chloroperoxidase-like_sf"/>
</dbReference>
<evidence type="ECO:0000256" key="8">
    <source>
        <dbReference type="SAM" id="SignalP"/>
    </source>
</evidence>
<keyword evidence="2" id="KW-0575">Peroxidase</keyword>
<dbReference type="InterPro" id="IPR000028">
    <property type="entry name" value="Chloroperoxidase"/>
</dbReference>
<evidence type="ECO:0000256" key="2">
    <source>
        <dbReference type="ARBA" id="ARBA00022559"/>
    </source>
</evidence>
<sequence length="376" mass="40867">MRFFSHLSIIPLLSLHGVLAFPSYGTLAGLSRSELEAILPTLKPGVPESPPGPLNDTSAKLVNDKKHPWKPAGKKDIRGPCPGLNTLASHGWLPRDGVATPAQIVNAVQEGFNMGNDLAVFVTYAAHLVDGNLITNLLSIGGKTDRTGPNPPPPAIVGGLNTHAVFEGDASTTRADFFFGDNHSFNETLFDELTAFSNKFGGGFYNLSVAAEFRFQRIQDSIATNPQFDFISPRYFTAYAESIFPLTFFIDGRDKSLHLDMNVARGFFQNSRFPDGFFRSNTSITLDVIGGGIDYIFSKHPVPPGSNNGTVNSYTPNPNSADFTQFCKLYTDFVNITIRGLYPNAKGALLTALNKNLEYFYSPLVGSGCPQVPPFV</sequence>
<feature type="signal peptide" evidence="8">
    <location>
        <begin position="1"/>
        <end position="20"/>
    </location>
</feature>
<evidence type="ECO:0000256" key="1">
    <source>
        <dbReference type="ARBA" id="ARBA00001970"/>
    </source>
</evidence>
<dbReference type="OrthoDB" id="2542103at2759"/>
<comment type="cofactor">
    <cofactor evidence="1">
        <name>heme b</name>
        <dbReference type="ChEBI" id="CHEBI:60344"/>
    </cofactor>
</comment>
<feature type="domain" description="Heme haloperoxidase family profile" evidence="9">
    <location>
        <begin position="65"/>
        <end position="291"/>
    </location>
</feature>
<dbReference type="PROSITE" id="PS51405">
    <property type="entry name" value="HEME_HALOPEROXIDASE"/>
    <property type="match status" value="1"/>
</dbReference>
<evidence type="ECO:0000313" key="11">
    <source>
        <dbReference type="Proteomes" id="UP000053424"/>
    </source>
</evidence>
<keyword evidence="4" id="KW-0479">Metal-binding</keyword>
<dbReference type="PANTHER" id="PTHR33577:SF16">
    <property type="entry name" value="HEME HALOPEROXIDASE FAMILY PROFILE DOMAIN-CONTAINING PROTEIN"/>
    <property type="match status" value="1"/>
</dbReference>
<reference evidence="10 11" key="1">
    <citation type="submission" date="2014-04" db="EMBL/GenBank/DDBJ databases">
        <authorList>
            <consortium name="DOE Joint Genome Institute"/>
            <person name="Kuo A."/>
            <person name="Gay G."/>
            <person name="Dore J."/>
            <person name="Kohler A."/>
            <person name="Nagy L.G."/>
            <person name="Floudas D."/>
            <person name="Copeland A."/>
            <person name="Barry K.W."/>
            <person name="Cichocki N."/>
            <person name="Veneault-Fourrey C."/>
            <person name="LaButti K."/>
            <person name="Lindquist E.A."/>
            <person name="Lipzen A."/>
            <person name="Lundell T."/>
            <person name="Morin E."/>
            <person name="Murat C."/>
            <person name="Sun H."/>
            <person name="Tunlid A."/>
            <person name="Henrissat B."/>
            <person name="Grigoriev I.V."/>
            <person name="Hibbett D.S."/>
            <person name="Martin F."/>
            <person name="Nordberg H.P."/>
            <person name="Cantor M.N."/>
            <person name="Hua S.X."/>
        </authorList>
    </citation>
    <scope>NUCLEOTIDE SEQUENCE [LARGE SCALE GENOMIC DNA]</scope>
    <source>
        <strain evidence="11">h7</strain>
    </source>
</reference>
<dbReference type="GO" id="GO:0046872">
    <property type="term" value="F:metal ion binding"/>
    <property type="evidence" value="ECO:0007669"/>
    <property type="project" value="UniProtKB-KW"/>
</dbReference>
<comment type="similarity">
    <text evidence="7">Belongs to the chloroperoxidase family.</text>
</comment>
<evidence type="ECO:0000313" key="10">
    <source>
        <dbReference type="EMBL" id="KIM43689.1"/>
    </source>
</evidence>
<organism evidence="10 11">
    <name type="scientific">Hebeloma cylindrosporum</name>
    <dbReference type="NCBI Taxonomy" id="76867"/>
    <lineage>
        <taxon>Eukaryota</taxon>
        <taxon>Fungi</taxon>
        <taxon>Dikarya</taxon>
        <taxon>Basidiomycota</taxon>
        <taxon>Agaricomycotina</taxon>
        <taxon>Agaricomycetes</taxon>
        <taxon>Agaricomycetidae</taxon>
        <taxon>Agaricales</taxon>
        <taxon>Agaricineae</taxon>
        <taxon>Hymenogastraceae</taxon>
        <taxon>Hebeloma</taxon>
    </lineage>
</organism>
<dbReference type="Pfam" id="PF01328">
    <property type="entry name" value="Peroxidase_2"/>
    <property type="match status" value="1"/>
</dbReference>
<evidence type="ECO:0000256" key="4">
    <source>
        <dbReference type="ARBA" id="ARBA00022723"/>
    </source>
</evidence>
<keyword evidence="8" id="KW-0732">Signal</keyword>
<name>A0A0C3CHS7_HEBCY</name>
<gene>
    <name evidence="10" type="ORF">M413DRAFT_443597</name>
</gene>
<protein>
    <recommendedName>
        <fullName evidence="9">Heme haloperoxidase family profile domain-containing protein</fullName>
    </recommendedName>
</protein>
<accession>A0A0C3CHS7</accession>
<dbReference type="HOGENOM" id="CLU_029871_0_0_1"/>
<dbReference type="GO" id="GO:0004601">
    <property type="term" value="F:peroxidase activity"/>
    <property type="evidence" value="ECO:0007669"/>
    <property type="project" value="UniProtKB-KW"/>
</dbReference>
<keyword evidence="3" id="KW-0349">Heme</keyword>
<dbReference type="SMR" id="A0A0C3CHS7"/>
<keyword evidence="5" id="KW-0560">Oxidoreductase</keyword>
<dbReference type="Proteomes" id="UP000053424">
    <property type="component" value="Unassembled WGS sequence"/>
</dbReference>
<keyword evidence="11" id="KW-1185">Reference proteome</keyword>